<dbReference type="Pfam" id="PF02272">
    <property type="entry name" value="DHHA1"/>
    <property type="match status" value="1"/>
</dbReference>
<dbReference type="InterPro" id="IPR051319">
    <property type="entry name" value="Oligoribo/pAp-PDE_c-di-AMP_PDE"/>
</dbReference>
<dbReference type="PANTHER" id="PTHR47618:SF1">
    <property type="entry name" value="BIFUNCTIONAL OLIGORIBONUCLEASE AND PAP PHOSPHATASE NRNA"/>
    <property type="match status" value="1"/>
</dbReference>
<evidence type="ECO:0000313" key="4">
    <source>
        <dbReference type="Proteomes" id="UP000001037"/>
    </source>
</evidence>
<dbReference type="eggNOG" id="arCOG01565">
    <property type="taxonomic scope" value="Archaea"/>
</dbReference>
<dbReference type="EMBL" id="CP002838">
    <property type="protein sequence ID" value="AEM37921.1"/>
    <property type="molecule type" value="Genomic_DNA"/>
</dbReference>
<dbReference type="Gene3D" id="3.90.1640.10">
    <property type="entry name" value="inorganic pyrophosphatase (n-terminal core)"/>
    <property type="match status" value="1"/>
</dbReference>
<feature type="domain" description="DHHA1" evidence="2">
    <location>
        <begin position="260"/>
        <end position="339"/>
    </location>
</feature>
<dbReference type="OrthoDB" id="350705at2157"/>
<evidence type="ECO:0000259" key="1">
    <source>
        <dbReference type="Pfam" id="PF01368"/>
    </source>
</evidence>
<dbReference type="Pfam" id="PF01368">
    <property type="entry name" value="DHH"/>
    <property type="match status" value="1"/>
</dbReference>
<dbReference type="STRING" id="694429.Pyrfu_0049"/>
<dbReference type="GO" id="GO:0003676">
    <property type="term" value="F:nucleic acid binding"/>
    <property type="evidence" value="ECO:0007669"/>
    <property type="project" value="InterPro"/>
</dbReference>
<dbReference type="Gene3D" id="3.10.310.40">
    <property type="match status" value="1"/>
</dbReference>
<dbReference type="InterPro" id="IPR001667">
    <property type="entry name" value="DDH_dom"/>
</dbReference>
<dbReference type="InterPro" id="IPR038763">
    <property type="entry name" value="DHH_sf"/>
</dbReference>
<dbReference type="RefSeq" id="WP_014025598.1">
    <property type="nucleotide sequence ID" value="NC_015931.1"/>
</dbReference>
<dbReference type="KEGG" id="pfm:Pyrfu_0049"/>
<dbReference type="GeneID" id="11139674"/>
<dbReference type="InterPro" id="IPR003156">
    <property type="entry name" value="DHHA1_dom"/>
</dbReference>
<accession>G0EE05</accession>
<dbReference type="AlphaFoldDB" id="G0EE05"/>
<evidence type="ECO:0000259" key="2">
    <source>
        <dbReference type="Pfam" id="PF02272"/>
    </source>
</evidence>
<dbReference type="InParanoid" id="G0EE05"/>
<gene>
    <name evidence="3" type="ordered locus">Pyrfu_0049</name>
</gene>
<keyword evidence="4" id="KW-1185">Reference proteome</keyword>
<proteinExistence type="predicted"/>
<protein>
    <submittedName>
        <fullName evidence="3">Phosphoesterase RecJ domain protein</fullName>
    </submittedName>
</protein>
<dbReference type="HOGENOM" id="CLU_070736_0_0_2"/>
<sequence>MRSVYVLSEEELREKARRALREILETETPVVVTAHKNADPDAVGSAYAIREALRSLGVDARLLLPEGMNQASKRVVRELLGIEPADFEDESPEESGLAIVLDTASFEHLGDLAEFVKNVDYIVIDHHEKSLMTEGALVSICDPGAKATAELVYLVLREWSVKIDERMAALLLAGIVYDTKHLRHSAPRTLRVAADLMELGASLERVLKALQSPPMDYSERVARLKAAQRLQVYKTSNNLLIGVSHVKAFEASAARAILDLGADAAFIVSVRDGRARVVGRALKSFVEGTGLALGEIMEEVGKMLGGSGGGHSQAAGAAGKATLEKALTTLVEVLKRKLEEKGLELSPLD</sequence>
<organism evidence="3 4">
    <name type="scientific">Pyrolobus fumarii (strain DSM 11204 / 1A)</name>
    <dbReference type="NCBI Taxonomy" id="694429"/>
    <lineage>
        <taxon>Archaea</taxon>
        <taxon>Thermoproteota</taxon>
        <taxon>Thermoprotei</taxon>
        <taxon>Desulfurococcales</taxon>
        <taxon>Pyrodictiaceae</taxon>
        <taxon>Pyrolobus</taxon>
    </lineage>
</organism>
<dbReference type="PANTHER" id="PTHR47618">
    <property type="entry name" value="BIFUNCTIONAL OLIGORIBONUCLEASE AND PAP PHOSPHATASE NRNA"/>
    <property type="match status" value="1"/>
</dbReference>
<evidence type="ECO:0000313" key="3">
    <source>
        <dbReference type="EMBL" id="AEM37921.1"/>
    </source>
</evidence>
<reference evidence="3 4" key="1">
    <citation type="journal article" date="2011" name="Stand. Genomic Sci.">
        <title>Complete genome sequence of the hyperthermophilic chemolithoautotroph Pyrolobus fumarii type strain (1A).</title>
        <authorList>
            <person name="Anderson I."/>
            <person name="Goker M."/>
            <person name="Nolan M."/>
            <person name="Lucas S."/>
            <person name="Hammon N."/>
            <person name="Deshpande S."/>
            <person name="Cheng J.F."/>
            <person name="Tapia R."/>
            <person name="Han C."/>
            <person name="Goodwin L."/>
            <person name="Pitluck S."/>
            <person name="Huntemann M."/>
            <person name="Liolios K."/>
            <person name="Ivanova N."/>
            <person name="Pagani I."/>
            <person name="Mavromatis K."/>
            <person name="Ovchinikova G."/>
            <person name="Pati A."/>
            <person name="Chen A."/>
            <person name="Palaniappan K."/>
            <person name="Land M."/>
            <person name="Hauser L."/>
            <person name="Brambilla E.M."/>
            <person name="Huber H."/>
            <person name="Yasawong M."/>
            <person name="Rohde M."/>
            <person name="Spring S."/>
            <person name="Abt B."/>
            <person name="Sikorski J."/>
            <person name="Wirth R."/>
            <person name="Detter J.C."/>
            <person name="Woyke T."/>
            <person name="Bristow J."/>
            <person name="Eisen J.A."/>
            <person name="Markowitz V."/>
            <person name="Hugenholtz P."/>
            <person name="Kyrpides N.C."/>
            <person name="Klenk H.P."/>
            <person name="Lapidus A."/>
        </authorList>
    </citation>
    <scope>NUCLEOTIDE SEQUENCE [LARGE SCALE GENOMIC DNA]</scope>
    <source>
        <strain evidence="4">DSM 11204 / 1A</strain>
    </source>
</reference>
<dbReference type="SUPFAM" id="SSF64182">
    <property type="entry name" value="DHH phosphoesterases"/>
    <property type="match status" value="1"/>
</dbReference>
<feature type="domain" description="DDH" evidence="1">
    <location>
        <begin position="30"/>
        <end position="175"/>
    </location>
</feature>
<dbReference type="Proteomes" id="UP000001037">
    <property type="component" value="Chromosome"/>
</dbReference>
<name>G0EE05_PYRF1</name>